<proteinExistence type="predicted"/>
<protein>
    <submittedName>
        <fullName evidence="2">Membrane-associated protein, putative</fullName>
    </submittedName>
</protein>
<reference evidence="3" key="1">
    <citation type="submission" date="2015-09" db="EMBL/GenBank/DDBJ databases">
        <authorList>
            <consortium name="Pathogen Informatics"/>
        </authorList>
    </citation>
    <scope>NUCLEOTIDE SEQUENCE [LARGE SCALE GENOMIC DNA]</scope>
    <source>
        <strain evidence="3">Lake Konstanz</strain>
    </source>
</reference>
<evidence type="ECO:0000313" key="2">
    <source>
        <dbReference type="EMBL" id="CUG89002.1"/>
    </source>
</evidence>
<feature type="non-terminal residue" evidence="2">
    <location>
        <position position="638"/>
    </location>
</feature>
<evidence type="ECO:0000313" key="3">
    <source>
        <dbReference type="Proteomes" id="UP000051952"/>
    </source>
</evidence>
<accession>A0A0S4JKK8</accession>
<dbReference type="VEuPathDB" id="TriTrypDB:BSAL_18725"/>
<keyword evidence="1" id="KW-1133">Transmembrane helix</keyword>
<keyword evidence="3" id="KW-1185">Reference proteome</keyword>
<organism evidence="2 3">
    <name type="scientific">Bodo saltans</name>
    <name type="common">Flagellated protozoan</name>
    <dbReference type="NCBI Taxonomy" id="75058"/>
    <lineage>
        <taxon>Eukaryota</taxon>
        <taxon>Discoba</taxon>
        <taxon>Euglenozoa</taxon>
        <taxon>Kinetoplastea</taxon>
        <taxon>Metakinetoplastina</taxon>
        <taxon>Eubodonida</taxon>
        <taxon>Bodonidae</taxon>
        <taxon>Bodo</taxon>
    </lineage>
</organism>
<sequence length="638" mass="67239">MTSLLFPTARRPDTRNRRVFTTTALLFGDFLLCTTLLLISFVDLYCYAQSSPTTTAAPSLPVVVPPGFWCPSEMLLASSSSSSSSSSSATAATNSSDHDGLALLRCSSSSPQAMSSVVSTSVPSSLTFKLVFDVPLPTATTTTMNTTGWQCEISSNSAPPAGTATDVLHIGDTYVALTYVVSGAVVTRLPLFLTSAIRRDVNYNGSSKHINNSSSSGASLLATVVNRSAVLNAWAEWMLTRNVTFNNTSLSLLGVAAAFGVTLRIVPSAYSLQLLRSPSTSTMLQQTLHIEMRFLVTAAATGDESARRRRRPSPPLWSGRGGAGVAAFLRRFGRGGRAKGVFGLEQFVNANILKGVHVGGVVSNVSVFEVTDANASSAATPTSTTLNASIGWSCSSSSSSLLLLSQFVASASTISPLLAPLRVTTGKEGGWGVENVSSRFLNGAATARDVLSRWNMIANVSTTSASTLVVSLPVSLASSSSSSPQFYMPVFVGTHWTNVLINPSLTPSAFATATTSPPPAASIIRHDVSHWVVEMSGNVTVSSAQWMNYSNNSDDVIAAAIHAEITGNDDDGVLNDCNQTTNSQESVNWWCGGRVRILLSEGLGGIRLSSWVSSRPWRCTEVALVKVTNISITSSVVE</sequence>
<gene>
    <name evidence="2" type="ORF">BSAL_18725</name>
</gene>
<evidence type="ECO:0000256" key="1">
    <source>
        <dbReference type="SAM" id="Phobius"/>
    </source>
</evidence>
<dbReference type="EMBL" id="CYKH01001693">
    <property type="protein sequence ID" value="CUG89002.1"/>
    <property type="molecule type" value="Genomic_DNA"/>
</dbReference>
<name>A0A0S4JKK8_BODSA</name>
<keyword evidence="1" id="KW-0812">Transmembrane</keyword>
<feature type="transmembrane region" description="Helical" evidence="1">
    <location>
        <begin position="20"/>
        <end position="42"/>
    </location>
</feature>
<keyword evidence="1" id="KW-0472">Membrane</keyword>
<dbReference type="AlphaFoldDB" id="A0A0S4JKK8"/>
<dbReference type="Proteomes" id="UP000051952">
    <property type="component" value="Unassembled WGS sequence"/>
</dbReference>